<dbReference type="Gene3D" id="3.40.190.290">
    <property type="match status" value="1"/>
</dbReference>
<dbReference type="Pfam" id="PF00126">
    <property type="entry name" value="HTH_1"/>
    <property type="match status" value="1"/>
</dbReference>
<evidence type="ECO:0000259" key="6">
    <source>
        <dbReference type="PROSITE" id="PS50931"/>
    </source>
</evidence>
<evidence type="ECO:0000256" key="3">
    <source>
        <dbReference type="ARBA" id="ARBA00023125"/>
    </source>
</evidence>
<proteinExistence type="inferred from homology"/>
<dbReference type="PANTHER" id="PTHR30419:SF8">
    <property type="entry name" value="NITROGEN ASSIMILATION TRANSCRIPTIONAL ACTIVATOR-RELATED"/>
    <property type="match status" value="1"/>
</dbReference>
<keyword evidence="8" id="KW-1185">Reference proteome</keyword>
<feature type="domain" description="HTH lysR-type" evidence="6">
    <location>
        <begin position="6"/>
        <end position="63"/>
    </location>
</feature>
<protein>
    <submittedName>
        <fullName evidence="7">LysR family transcriptional regulator</fullName>
    </submittedName>
</protein>
<dbReference type="PRINTS" id="PR00039">
    <property type="entry name" value="HTHLYSR"/>
</dbReference>
<evidence type="ECO:0000256" key="1">
    <source>
        <dbReference type="ARBA" id="ARBA00009437"/>
    </source>
</evidence>
<gene>
    <name evidence="7" type="ORF">SM757_19645</name>
</gene>
<dbReference type="PANTHER" id="PTHR30419">
    <property type="entry name" value="HTH-TYPE TRANSCRIPTIONAL REGULATOR YBHD"/>
    <property type="match status" value="1"/>
</dbReference>
<evidence type="ECO:0000313" key="8">
    <source>
        <dbReference type="Proteomes" id="UP001293718"/>
    </source>
</evidence>
<dbReference type="InterPro" id="IPR000847">
    <property type="entry name" value="LysR_HTH_N"/>
</dbReference>
<dbReference type="InterPro" id="IPR050950">
    <property type="entry name" value="HTH-type_LysR_regulators"/>
</dbReference>
<evidence type="ECO:0000256" key="2">
    <source>
        <dbReference type="ARBA" id="ARBA00023015"/>
    </source>
</evidence>
<dbReference type="SUPFAM" id="SSF53850">
    <property type="entry name" value="Periplasmic binding protein-like II"/>
    <property type="match status" value="1"/>
</dbReference>
<dbReference type="Pfam" id="PF03466">
    <property type="entry name" value="LysR_substrate"/>
    <property type="match status" value="1"/>
</dbReference>
<dbReference type="CDD" id="cd08440">
    <property type="entry name" value="PBP2_LTTR_like_4"/>
    <property type="match status" value="1"/>
</dbReference>
<dbReference type="Gene3D" id="1.10.10.10">
    <property type="entry name" value="Winged helix-like DNA-binding domain superfamily/Winged helix DNA-binding domain"/>
    <property type="match status" value="1"/>
</dbReference>
<keyword evidence="3" id="KW-0238">DNA-binding</keyword>
<comment type="caution">
    <text evidence="7">The sequence shown here is derived from an EMBL/GenBank/DDBJ whole genome shotgun (WGS) entry which is preliminary data.</text>
</comment>
<dbReference type="RefSeq" id="WP_322466788.1">
    <property type="nucleotide sequence ID" value="NZ_JAXOJX010000034.1"/>
</dbReference>
<dbReference type="EMBL" id="JAXOJX010000034">
    <property type="protein sequence ID" value="MDZ5458799.1"/>
    <property type="molecule type" value="Genomic_DNA"/>
</dbReference>
<organism evidence="7 8">
    <name type="scientific">Azohydromonas lata</name>
    <dbReference type="NCBI Taxonomy" id="45677"/>
    <lineage>
        <taxon>Bacteria</taxon>
        <taxon>Pseudomonadati</taxon>
        <taxon>Pseudomonadota</taxon>
        <taxon>Betaproteobacteria</taxon>
        <taxon>Burkholderiales</taxon>
        <taxon>Sphaerotilaceae</taxon>
        <taxon>Azohydromonas</taxon>
    </lineage>
</organism>
<reference evidence="7 8" key="1">
    <citation type="submission" date="2023-11" db="EMBL/GenBank/DDBJ databases">
        <title>Draft genome of Azohydromonas lata strain H1 (DSM1123), a polyhydroxyalkanoate producer.</title>
        <authorList>
            <person name="Traversa D."/>
            <person name="D'Addabbo P."/>
            <person name="Pazzani C."/>
            <person name="Manzari C."/>
            <person name="Chiara M."/>
            <person name="Scrascia M."/>
        </authorList>
    </citation>
    <scope>NUCLEOTIDE SEQUENCE [LARGE SCALE GENOMIC DNA]</scope>
    <source>
        <strain evidence="7 8">H1</strain>
    </source>
</reference>
<comment type="similarity">
    <text evidence="1">Belongs to the LysR transcriptional regulatory family.</text>
</comment>
<dbReference type="InterPro" id="IPR005119">
    <property type="entry name" value="LysR_subst-bd"/>
</dbReference>
<evidence type="ECO:0000256" key="5">
    <source>
        <dbReference type="SAM" id="MobiDB-lite"/>
    </source>
</evidence>
<keyword evidence="2" id="KW-0805">Transcription regulation</keyword>
<name>A0ABU5IIR8_9BURK</name>
<dbReference type="PROSITE" id="PS50931">
    <property type="entry name" value="HTH_LYSR"/>
    <property type="match status" value="1"/>
</dbReference>
<dbReference type="InterPro" id="IPR036390">
    <property type="entry name" value="WH_DNA-bd_sf"/>
</dbReference>
<accession>A0ABU5IIR8</accession>
<keyword evidence="4" id="KW-0804">Transcription</keyword>
<sequence>MSEPDFSTRQLRAFVALAETRNFTRAAARLHLSQPAFSALIRALEEALGARLFDRSTRHVEPTAEGALFLDSAQRLLRDLTLSVADLGEHVARRRGRVALAALPALAAGWLPPLLAGFRRRHPGVELDVADALSEDCVERVRGGRADFALAAVRSAAPELLVEPFCADRFHLVCPRGHALAARPVVVLADLAGEPFIHLARNSSVRQHIESALWAGTVVLRPVMELEQLGTVAGMVRAGLGITVVPALTLFHFEHPALVTRPLHAPGLQRQIFSIRRRDRGLSAAAQGLFDELMDQRPRMEPDMPDTPGAAPAA</sequence>
<dbReference type="Proteomes" id="UP001293718">
    <property type="component" value="Unassembled WGS sequence"/>
</dbReference>
<feature type="region of interest" description="Disordered" evidence="5">
    <location>
        <begin position="295"/>
        <end position="314"/>
    </location>
</feature>
<dbReference type="InterPro" id="IPR036388">
    <property type="entry name" value="WH-like_DNA-bd_sf"/>
</dbReference>
<dbReference type="SUPFAM" id="SSF46785">
    <property type="entry name" value="Winged helix' DNA-binding domain"/>
    <property type="match status" value="1"/>
</dbReference>
<evidence type="ECO:0000313" key="7">
    <source>
        <dbReference type="EMBL" id="MDZ5458799.1"/>
    </source>
</evidence>
<evidence type="ECO:0000256" key="4">
    <source>
        <dbReference type="ARBA" id="ARBA00023163"/>
    </source>
</evidence>